<gene>
    <name evidence="5" type="ORF">PROFUN_13739</name>
</gene>
<comment type="caution">
    <text evidence="5">The sequence shown here is derived from an EMBL/GenBank/DDBJ whole genome shotgun (WGS) entry which is preliminary data.</text>
</comment>
<dbReference type="STRING" id="1890364.A0A2P6MWY0"/>
<dbReference type="PROSITE" id="PS50102">
    <property type="entry name" value="RRM"/>
    <property type="match status" value="2"/>
</dbReference>
<evidence type="ECO:0000313" key="5">
    <source>
        <dbReference type="EMBL" id="PRP76193.1"/>
    </source>
</evidence>
<keyword evidence="6" id="KW-1185">Reference proteome</keyword>
<proteinExistence type="predicted"/>
<feature type="domain" description="RRM" evidence="4">
    <location>
        <begin position="23"/>
        <end position="99"/>
    </location>
</feature>
<keyword evidence="1 2" id="KW-0694">RNA-binding</keyword>
<dbReference type="CDD" id="cd00590">
    <property type="entry name" value="RRM_SF"/>
    <property type="match status" value="1"/>
</dbReference>
<dbReference type="SMART" id="SM00360">
    <property type="entry name" value="RRM"/>
    <property type="match status" value="2"/>
</dbReference>
<evidence type="ECO:0000259" key="4">
    <source>
        <dbReference type="PROSITE" id="PS50102"/>
    </source>
</evidence>
<dbReference type="GO" id="GO:0005737">
    <property type="term" value="C:cytoplasm"/>
    <property type="evidence" value="ECO:0007669"/>
    <property type="project" value="TreeGrafter"/>
</dbReference>
<feature type="region of interest" description="Disordered" evidence="3">
    <location>
        <begin position="98"/>
        <end position="155"/>
    </location>
</feature>
<dbReference type="Proteomes" id="UP000241769">
    <property type="component" value="Unassembled WGS sequence"/>
</dbReference>
<dbReference type="InParanoid" id="A0A2P6MWY0"/>
<dbReference type="InterPro" id="IPR050374">
    <property type="entry name" value="RRT5_SRSF_SR"/>
</dbReference>
<organism evidence="5 6">
    <name type="scientific">Planoprotostelium fungivorum</name>
    <dbReference type="NCBI Taxonomy" id="1890364"/>
    <lineage>
        <taxon>Eukaryota</taxon>
        <taxon>Amoebozoa</taxon>
        <taxon>Evosea</taxon>
        <taxon>Variosea</taxon>
        <taxon>Cavosteliida</taxon>
        <taxon>Cavosteliaceae</taxon>
        <taxon>Planoprotostelium</taxon>
    </lineage>
</organism>
<accession>A0A2P6MWY0</accession>
<dbReference type="EMBL" id="MDYQ01000343">
    <property type="protein sequence ID" value="PRP76193.1"/>
    <property type="molecule type" value="Genomic_DNA"/>
</dbReference>
<evidence type="ECO:0000256" key="3">
    <source>
        <dbReference type="SAM" id="MobiDB-lite"/>
    </source>
</evidence>
<evidence type="ECO:0000256" key="2">
    <source>
        <dbReference type="PROSITE-ProRule" id="PRU00176"/>
    </source>
</evidence>
<feature type="compositionally biased region" description="Basic and acidic residues" evidence="3">
    <location>
        <begin position="125"/>
        <end position="143"/>
    </location>
</feature>
<protein>
    <recommendedName>
        <fullName evidence="4">RRM domain-containing protein</fullName>
    </recommendedName>
</protein>
<sequence>MTSRMDVDLDDIPATTAGNVVSNRVYVGNLAFKTTWQTLKDHFKPCGKVLHADIFSNGGWSKGCGIVEFETPEEAARSIRELTDSELEGRKIFVREDREEKKVGRPAGGVGGREPGFNRNQGGYKADKDYSRDRDYSREERPARKPKSTEPTSQLFVGNLPFSTTSADLEKYFAPYGKLVRAEVLNGQDGRSRGQGIVQYESLAEAQKAIQELDGTNFQNRRIDVREDRYATPRV</sequence>
<dbReference type="PANTHER" id="PTHR23003">
    <property type="entry name" value="RNA RECOGNITION MOTIF RRM DOMAIN CONTAINING PROTEIN"/>
    <property type="match status" value="1"/>
</dbReference>
<dbReference type="InterPro" id="IPR000504">
    <property type="entry name" value="RRM_dom"/>
</dbReference>
<dbReference type="OrthoDB" id="20442at2759"/>
<dbReference type="AlphaFoldDB" id="A0A2P6MWY0"/>
<dbReference type="GO" id="GO:0003729">
    <property type="term" value="F:mRNA binding"/>
    <property type="evidence" value="ECO:0007669"/>
    <property type="project" value="TreeGrafter"/>
</dbReference>
<dbReference type="Gene3D" id="3.30.70.330">
    <property type="match status" value="2"/>
</dbReference>
<feature type="domain" description="RRM" evidence="4">
    <location>
        <begin position="153"/>
        <end position="230"/>
    </location>
</feature>
<dbReference type="InterPro" id="IPR012677">
    <property type="entry name" value="Nucleotide-bd_a/b_plait_sf"/>
</dbReference>
<dbReference type="GO" id="GO:0005634">
    <property type="term" value="C:nucleus"/>
    <property type="evidence" value="ECO:0007669"/>
    <property type="project" value="TreeGrafter"/>
</dbReference>
<dbReference type="InterPro" id="IPR035979">
    <property type="entry name" value="RBD_domain_sf"/>
</dbReference>
<evidence type="ECO:0000313" key="6">
    <source>
        <dbReference type="Proteomes" id="UP000241769"/>
    </source>
</evidence>
<name>A0A2P6MWY0_9EUKA</name>
<reference evidence="5 6" key="1">
    <citation type="journal article" date="2018" name="Genome Biol. Evol.">
        <title>Multiple Roots of Fruiting Body Formation in Amoebozoa.</title>
        <authorList>
            <person name="Hillmann F."/>
            <person name="Forbes G."/>
            <person name="Novohradska S."/>
            <person name="Ferling I."/>
            <person name="Riege K."/>
            <person name="Groth M."/>
            <person name="Westermann M."/>
            <person name="Marz M."/>
            <person name="Spaller T."/>
            <person name="Winckler T."/>
            <person name="Schaap P."/>
            <person name="Glockner G."/>
        </authorList>
    </citation>
    <scope>NUCLEOTIDE SEQUENCE [LARGE SCALE GENOMIC DNA]</scope>
    <source>
        <strain evidence="5 6">Jena</strain>
    </source>
</reference>
<dbReference type="Pfam" id="PF00076">
    <property type="entry name" value="RRM_1"/>
    <property type="match status" value="2"/>
</dbReference>
<dbReference type="SUPFAM" id="SSF54928">
    <property type="entry name" value="RNA-binding domain, RBD"/>
    <property type="match status" value="2"/>
</dbReference>
<dbReference type="GO" id="GO:1990904">
    <property type="term" value="C:ribonucleoprotein complex"/>
    <property type="evidence" value="ECO:0007669"/>
    <property type="project" value="TreeGrafter"/>
</dbReference>
<dbReference type="FunFam" id="3.30.70.330:FF:000034">
    <property type="entry name" value="heterogeneous nuclear ribonucleoprotein M isoform X1"/>
    <property type="match status" value="1"/>
</dbReference>
<evidence type="ECO:0000256" key="1">
    <source>
        <dbReference type="ARBA" id="ARBA00022884"/>
    </source>
</evidence>